<evidence type="ECO:0000256" key="1">
    <source>
        <dbReference type="ARBA" id="ARBA00001809"/>
    </source>
</evidence>
<feature type="binding site" evidence="4">
    <location>
        <position position="234"/>
    </location>
    <ligand>
        <name>Zn(2+)</name>
        <dbReference type="ChEBI" id="CHEBI:29105"/>
        <note>catalytic</note>
    </ligand>
</feature>
<dbReference type="SMART" id="SM00050">
    <property type="entry name" value="DISIN"/>
    <property type="match status" value="1"/>
</dbReference>
<evidence type="ECO:0000313" key="9">
    <source>
        <dbReference type="Proteomes" id="UP000192247"/>
    </source>
</evidence>
<dbReference type="InterPro" id="IPR024079">
    <property type="entry name" value="MetalloPept_cat_dom_sf"/>
</dbReference>
<dbReference type="AlphaFoldDB" id="A0A1V9XY44"/>
<feature type="domain" description="Peptidase M12B" evidence="7">
    <location>
        <begin position="71"/>
        <end position="291"/>
    </location>
</feature>
<reference evidence="8 9" key="1">
    <citation type="journal article" date="2017" name="Gigascience">
        <title>Draft genome of the honey bee ectoparasitic mite, Tropilaelaps mercedesae, is shaped by the parasitic life history.</title>
        <authorList>
            <person name="Dong X."/>
            <person name="Armstrong S.D."/>
            <person name="Xia D."/>
            <person name="Makepeace B.L."/>
            <person name="Darby A.C."/>
            <person name="Kadowaki T."/>
        </authorList>
    </citation>
    <scope>NUCLEOTIDE SEQUENCE [LARGE SCALE GENOMIC DNA]</scope>
    <source>
        <strain evidence="8">Wuxi-XJTLU</strain>
    </source>
</reference>
<dbReference type="PROSITE" id="PS50215">
    <property type="entry name" value="ADAM_MEPRO"/>
    <property type="match status" value="1"/>
</dbReference>
<sequence>LHQKDAAVDILETVEQDGDMLRYRQVSLDSTGGHGSSSSGYGIRSVQRTMWVSTERGSGGKGGVVVDPRKTTCMLYLQADHLFFERMGTREACIEAMTRHVHKVNSIYKGTDFDQDGRADNISFLIKRVKVHTKASLHSADYRYPDNYGVEKFLELFSEEDYDAFCLAYMFTYRDFEGGTLGLAWTGDLKNAGGVCEKNGHYRGSLKSLNTGIVTLLNYGKHVPPIVSHVTLAHEIGHSFGSPHDPKDDAVCTPGGEAGNYIMFAHATSGDKAHNNRFSPCSLRAINAVLNAKARNVKGCFSEPQWAICGNGVVEEDEECDCGWEDECRESCCVPMGEGATAGTRPRAARDQSATDHLDTQPPCTLRKGVVCSPSQGPCCTLECNLKVGNKCRDDNGCRSSAYCDGGGPKCPASVSKPNKTICNDEFVCYMGECTGSICTAYGLESCQCTRGPSDPQTKACELCCRMPGEGNQCKSSFDWNTPPYDVPDLFAKPGTPCDHYNGYCDVFQRCREIDPSGPLATLRKLLLSTRTISSLAQLLSHYAPLVVASALAVFVLFLLALRLLCTPPAATTATGSLYYKQAVTVNPTINPEQNSLCGPGALATANRPRPTLRGSCSSVVSGVSSNKIGTGNISIRGPRPARVITSLSSVGNGTLVNAEVARSPTAANSTKAFVTTSGVSGLPVVNPVTDPAKVTDQATPATMANRSIVCAIRSKLSSLYGSAPRRWV</sequence>
<dbReference type="Pfam" id="PF21299">
    <property type="entry name" value="ADAM10_Cys-rich"/>
    <property type="match status" value="1"/>
</dbReference>
<feature type="domain" description="Disintegrin" evidence="6">
    <location>
        <begin position="306"/>
        <end position="419"/>
    </location>
</feature>
<evidence type="ECO:0000313" key="8">
    <source>
        <dbReference type="EMBL" id="OQR78288.1"/>
    </source>
</evidence>
<dbReference type="GO" id="GO:0007229">
    <property type="term" value="P:integrin-mediated signaling pathway"/>
    <property type="evidence" value="ECO:0007669"/>
    <property type="project" value="UniProtKB-KW"/>
</dbReference>
<dbReference type="InParanoid" id="A0A1V9XY44"/>
<dbReference type="PROSITE" id="PS50214">
    <property type="entry name" value="DISINTEGRIN_2"/>
    <property type="match status" value="1"/>
</dbReference>
<dbReference type="EMBL" id="MNPL01002423">
    <property type="protein sequence ID" value="OQR78288.1"/>
    <property type="molecule type" value="Genomic_DNA"/>
</dbReference>
<dbReference type="SUPFAM" id="SSF55486">
    <property type="entry name" value="Metalloproteases ('zincins'), catalytic domain"/>
    <property type="match status" value="1"/>
</dbReference>
<name>A0A1V9XY44_9ACAR</name>
<keyword evidence="4" id="KW-0479">Metal-binding</keyword>
<dbReference type="GO" id="GO:0005886">
    <property type="term" value="C:plasma membrane"/>
    <property type="evidence" value="ECO:0007669"/>
    <property type="project" value="TreeGrafter"/>
</dbReference>
<keyword evidence="9" id="KW-1185">Reference proteome</keyword>
<feature type="non-terminal residue" evidence="8">
    <location>
        <position position="1"/>
    </location>
</feature>
<dbReference type="InterPro" id="IPR049038">
    <property type="entry name" value="ADAM10_Cys-rich"/>
</dbReference>
<accession>A0A1V9XY44</accession>
<comment type="catalytic activity">
    <reaction evidence="1">
        <text>Endopeptidase of broad specificity.</text>
        <dbReference type="EC" id="3.4.24.81"/>
    </reaction>
</comment>
<dbReference type="GO" id="GO:0006509">
    <property type="term" value="P:membrane protein ectodomain proteolysis"/>
    <property type="evidence" value="ECO:0007669"/>
    <property type="project" value="TreeGrafter"/>
</dbReference>
<keyword evidence="4" id="KW-0862">Zinc</keyword>
<keyword evidence="5" id="KW-1133">Transmembrane helix</keyword>
<dbReference type="Pfam" id="PF13574">
    <property type="entry name" value="Reprolysin_2"/>
    <property type="match status" value="1"/>
</dbReference>
<comment type="caution">
    <text evidence="4">Lacks conserved residue(s) required for the propagation of feature annotation.</text>
</comment>
<organism evidence="8 9">
    <name type="scientific">Tropilaelaps mercedesae</name>
    <dbReference type="NCBI Taxonomy" id="418985"/>
    <lineage>
        <taxon>Eukaryota</taxon>
        <taxon>Metazoa</taxon>
        <taxon>Ecdysozoa</taxon>
        <taxon>Arthropoda</taxon>
        <taxon>Chelicerata</taxon>
        <taxon>Arachnida</taxon>
        <taxon>Acari</taxon>
        <taxon>Parasitiformes</taxon>
        <taxon>Mesostigmata</taxon>
        <taxon>Gamasina</taxon>
        <taxon>Dermanyssoidea</taxon>
        <taxon>Laelapidae</taxon>
        <taxon>Tropilaelaps</taxon>
    </lineage>
</organism>
<dbReference type="PANTHER" id="PTHR45702">
    <property type="entry name" value="ADAM10/ADAM17 METALLOPEPTIDASE FAMILY MEMBER"/>
    <property type="match status" value="1"/>
</dbReference>
<comment type="caution">
    <text evidence="8">The sequence shown here is derived from an EMBL/GenBank/DDBJ whole genome shotgun (WGS) entry which is preliminary data.</text>
</comment>
<evidence type="ECO:0000259" key="7">
    <source>
        <dbReference type="PROSITE" id="PS50215"/>
    </source>
</evidence>
<evidence type="ECO:0000256" key="4">
    <source>
        <dbReference type="PROSITE-ProRule" id="PRU00276"/>
    </source>
</evidence>
<evidence type="ECO:0000256" key="5">
    <source>
        <dbReference type="SAM" id="Phobius"/>
    </source>
</evidence>
<dbReference type="SUPFAM" id="SSF57552">
    <property type="entry name" value="Blood coagulation inhibitor (disintegrin)"/>
    <property type="match status" value="1"/>
</dbReference>
<dbReference type="STRING" id="418985.A0A1V9XY44"/>
<proteinExistence type="predicted"/>
<evidence type="ECO:0000256" key="3">
    <source>
        <dbReference type="ARBA" id="ARBA00022685"/>
    </source>
</evidence>
<dbReference type="GO" id="GO:0004222">
    <property type="term" value="F:metalloendopeptidase activity"/>
    <property type="evidence" value="ECO:0007669"/>
    <property type="project" value="InterPro"/>
</dbReference>
<keyword evidence="8" id="KW-0401">Integrin</keyword>
<keyword evidence="5" id="KW-0812">Transmembrane</keyword>
<gene>
    <name evidence="8" type="ORF">BIW11_06508</name>
</gene>
<dbReference type="InterPro" id="IPR001590">
    <property type="entry name" value="Peptidase_M12B"/>
</dbReference>
<keyword evidence="3" id="KW-0165">Cleavage on pair of basic residues</keyword>
<dbReference type="EC" id="3.4.24.81" evidence="2"/>
<dbReference type="GO" id="GO:0007219">
    <property type="term" value="P:Notch signaling pathway"/>
    <property type="evidence" value="ECO:0007669"/>
    <property type="project" value="TreeGrafter"/>
</dbReference>
<dbReference type="OrthoDB" id="2149267at2759"/>
<feature type="binding site" evidence="4">
    <location>
        <position position="244"/>
    </location>
    <ligand>
        <name>Zn(2+)</name>
        <dbReference type="ChEBI" id="CHEBI:29105"/>
        <note>catalytic</note>
    </ligand>
</feature>
<feature type="transmembrane region" description="Helical" evidence="5">
    <location>
        <begin position="543"/>
        <end position="562"/>
    </location>
</feature>
<dbReference type="PANTHER" id="PTHR45702:SF3">
    <property type="entry name" value="KUZBANIAN-LIKE, ISOFORM A"/>
    <property type="match status" value="1"/>
</dbReference>
<protein>
    <recommendedName>
        <fullName evidence="2">ADAM10 endopeptidase</fullName>
        <ecNumber evidence="2">3.4.24.81</ecNumber>
    </recommendedName>
</protein>
<dbReference type="InterPro" id="IPR036436">
    <property type="entry name" value="Disintegrin_dom_sf"/>
</dbReference>
<dbReference type="Proteomes" id="UP000192247">
    <property type="component" value="Unassembled WGS sequence"/>
</dbReference>
<dbReference type="GO" id="GO:0046872">
    <property type="term" value="F:metal ion binding"/>
    <property type="evidence" value="ECO:0007669"/>
    <property type="project" value="UniProtKB-KW"/>
</dbReference>
<dbReference type="Gene3D" id="3.40.390.10">
    <property type="entry name" value="Collagenase (Catalytic Domain)"/>
    <property type="match status" value="1"/>
</dbReference>
<dbReference type="InterPro" id="IPR051489">
    <property type="entry name" value="ADAM_Metalloproteinase"/>
</dbReference>
<evidence type="ECO:0000256" key="2">
    <source>
        <dbReference type="ARBA" id="ARBA00012332"/>
    </source>
</evidence>
<evidence type="ECO:0000259" key="6">
    <source>
        <dbReference type="PROSITE" id="PS50214"/>
    </source>
</evidence>
<dbReference type="InterPro" id="IPR001762">
    <property type="entry name" value="Disintegrin_dom"/>
</dbReference>
<keyword evidence="5" id="KW-0472">Membrane</keyword>
<feature type="binding site" evidence="4">
    <location>
        <position position="238"/>
    </location>
    <ligand>
        <name>Zn(2+)</name>
        <dbReference type="ChEBI" id="CHEBI:29105"/>
        <note>catalytic</note>
    </ligand>
</feature>
<dbReference type="Gene3D" id="4.10.70.10">
    <property type="entry name" value="Disintegrin domain"/>
    <property type="match status" value="1"/>
</dbReference>
<feature type="active site" evidence="4">
    <location>
        <position position="235"/>
    </location>
</feature>